<dbReference type="Proteomes" id="UP000066737">
    <property type="component" value="Chromosome I"/>
</dbReference>
<organism evidence="1 2">
    <name type="scientific">Halobacterium hubeiense</name>
    <dbReference type="NCBI Taxonomy" id="1407499"/>
    <lineage>
        <taxon>Archaea</taxon>
        <taxon>Methanobacteriati</taxon>
        <taxon>Methanobacteriota</taxon>
        <taxon>Stenosarchaea group</taxon>
        <taxon>Halobacteria</taxon>
        <taxon>Halobacteriales</taxon>
        <taxon>Halobacteriaceae</taxon>
        <taxon>Halobacterium</taxon>
    </lineage>
</organism>
<name>A0A0U5HWV4_9EURY</name>
<dbReference type="EMBL" id="LN831302">
    <property type="protein sequence ID" value="CQH61179.1"/>
    <property type="molecule type" value="Genomic_DNA"/>
</dbReference>
<dbReference type="RefSeq" id="WP_143416388.1">
    <property type="nucleotide sequence ID" value="NZ_CEML01000001.1"/>
</dbReference>
<dbReference type="OrthoDB" id="312720at2157"/>
<evidence type="ECO:0000313" key="1">
    <source>
        <dbReference type="EMBL" id="CQH61179.1"/>
    </source>
</evidence>
<sequence length="280" mass="30004">MRGRTVAAGVAAALAGGAAWRARDVPFSPVTGGIRVGADYVARRGLAGGERPPIGEMDDMAEFACAGFDPERVAGDVRRFYERTTEYEMLFRARWHRPFRTGAALAAPVTSYVRQLNLPGPSDDEWHRLDSEFVALAPDADPRDGARAWIRTDEAGDAVFVALYASHERDGERFVNIAAPLPGGNLSTVLRIGHLGAGDATGVELTTRAPGDPGLYWVTPPVGFALPADQRFRVWPTDGSVSAPAEIDDPTDGDAVALATHEMWLCGAQFLTVEYAVVPA</sequence>
<evidence type="ECO:0000313" key="2">
    <source>
        <dbReference type="Proteomes" id="UP000066737"/>
    </source>
</evidence>
<proteinExistence type="predicted"/>
<accession>A0A0U5HWV4</accession>
<reference evidence="2" key="1">
    <citation type="journal article" date="2016" name="Environ. Microbiol.">
        <title>The complete genome of a viable archaeum isolated from 123-million-year-old rock salt.</title>
        <authorList>
            <person name="Jaakkola S.T."/>
            <person name="Pfeiffer F."/>
            <person name="Ravantti J.J."/>
            <person name="Guo Q."/>
            <person name="Liu Y."/>
            <person name="Chen X."/>
            <person name="Ma H."/>
            <person name="Yang C."/>
            <person name="Oksanen H.M."/>
            <person name="Bamford D.H."/>
        </authorList>
    </citation>
    <scope>NUCLEOTIDE SEQUENCE</scope>
    <source>
        <strain evidence="2">JI20-1</strain>
    </source>
</reference>
<keyword evidence="2" id="KW-1185">Reference proteome</keyword>
<dbReference type="GeneID" id="26660003"/>
<dbReference type="AlphaFoldDB" id="A0A0U5HWV4"/>
<gene>
    <name evidence="1" type="ORF">HHUB_3390</name>
</gene>
<dbReference type="KEGG" id="hhb:Hhub_3390"/>
<dbReference type="STRING" id="1407499.HHUB_3390"/>
<protein>
    <submittedName>
        <fullName evidence="1">Uncharacterized protein</fullName>
    </submittedName>
</protein>